<name>T0H5W1_9SPHN</name>
<evidence type="ECO:0000313" key="3">
    <source>
        <dbReference type="Proteomes" id="UP000015531"/>
    </source>
</evidence>
<keyword evidence="1" id="KW-0472">Membrane</keyword>
<keyword evidence="1" id="KW-0812">Transmembrane</keyword>
<organism evidence="2 3">
    <name type="scientific">Sphingobium lactosutens DS20</name>
    <dbReference type="NCBI Taxonomy" id="1331060"/>
    <lineage>
        <taxon>Bacteria</taxon>
        <taxon>Pseudomonadati</taxon>
        <taxon>Pseudomonadota</taxon>
        <taxon>Alphaproteobacteria</taxon>
        <taxon>Sphingomonadales</taxon>
        <taxon>Sphingomonadaceae</taxon>
        <taxon>Sphingobium</taxon>
    </lineage>
</organism>
<dbReference type="AlphaFoldDB" id="T0H5W1"/>
<keyword evidence="3" id="KW-1185">Reference proteome</keyword>
<accession>T0H5W1</accession>
<reference evidence="2 3" key="1">
    <citation type="journal article" date="2013" name="Genome Announc.">
        <title>Draft Genome Sequence of Sphingobium lactosutens Strain DS20T, Isolated from a Hexachlorocyclohexane Dumpsite.</title>
        <authorList>
            <person name="Kumar R."/>
            <person name="Dwivedi V."/>
            <person name="Negi V."/>
            <person name="Khurana J.P."/>
            <person name="Lal R."/>
        </authorList>
    </citation>
    <scope>NUCLEOTIDE SEQUENCE [LARGE SCALE GENOMIC DNA]</scope>
    <source>
        <strain evidence="2 3">DS20</strain>
    </source>
</reference>
<evidence type="ECO:0000256" key="1">
    <source>
        <dbReference type="SAM" id="Phobius"/>
    </source>
</evidence>
<keyword evidence="1" id="KW-1133">Transmembrane helix</keyword>
<protein>
    <submittedName>
        <fullName evidence="2">Uncharacterized protein</fullName>
    </submittedName>
</protein>
<evidence type="ECO:0000313" key="2">
    <source>
        <dbReference type="EMBL" id="EQB11716.1"/>
    </source>
</evidence>
<dbReference type="PATRIC" id="fig|1331060.3.peg.4165"/>
<gene>
    <name evidence="2" type="ORF">RLDS_21535</name>
</gene>
<proteinExistence type="predicted"/>
<comment type="caution">
    <text evidence="2">The sequence shown here is derived from an EMBL/GenBank/DDBJ whole genome shotgun (WGS) entry which is preliminary data.</text>
</comment>
<sequence length="157" mass="16364">MPTGNGPGFDFEQDFDHRSAYKMPDMSRLIACLIALSAVLGLLGQGTASAHRAEGIMTTPGCSHMADMKQTAMHHAMTDGCPMEDCDDCPETGHRGKPCNDASHCVTIAPGSALLLPDLASLGKVPFIGAQQHLASRATELSGLAAPPVIEPPILSA</sequence>
<dbReference type="Proteomes" id="UP000015531">
    <property type="component" value="Unassembled WGS sequence"/>
</dbReference>
<dbReference type="EMBL" id="ATDP01000106">
    <property type="protein sequence ID" value="EQB11716.1"/>
    <property type="molecule type" value="Genomic_DNA"/>
</dbReference>
<feature type="transmembrane region" description="Helical" evidence="1">
    <location>
        <begin position="26"/>
        <end position="43"/>
    </location>
</feature>